<accession>A0A367F6G9</accession>
<gene>
    <name evidence="8" type="ORF">DQ384_31245</name>
</gene>
<keyword evidence="3" id="KW-0731">Sigma factor</keyword>
<dbReference type="OrthoDB" id="5243336at2"/>
<evidence type="ECO:0000256" key="4">
    <source>
        <dbReference type="ARBA" id="ARBA00023125"/>
    </source>
</evidence>
<protein>
    <submittedName>
        <fullName evidence="8">Sigma-70 family RNA polymerase sigma factor</fullName>
    </submittedName>
</protein>
<dbReference type="AlphaFoldDB" id="A0A367F6G9"/>
<dbReference type="InterPro" id="IPR036388">
    <property type="entry name" value="WH-like_DNA-bd_sf"/>
</dbReference>
<dbReference type="Pfam" id="PF04542">
    <property type="entry name" value="Sigma70_r2"/>
    <property type="match status" value="1"/>
</dbReference>
<proteinExistence type="inferred from homology"/>
<organism evidence="8 9">
    <name type="scientific">Sphaerisporangium album</name>
    <dbReference type="NCBI Taxonomy" id="509200"/>
    <lineage>
        <taxon>Bacteria</taxon>
        <taxon>Bacillati</taxon>
        <taxon>Actinomycetota</taxon>
        <taxon>Actinomycetes</taxon>
        <taxon>Streptosporangiales</taxon>
        <taxon>Streptosporangiaceae</taxon>
        <taxon>Sphaerisporangium</taxon>
    </lineage>
</organism>
<name>A0A367F6G9_9ACTN</name>
<dbReference type="Gene3D" id="1.10.10.10">
    <property type="entry name" value="Winged helix-like DNA-binding domain superfamily/Winged helix DNA-binding domain"/>
    <property type="match status" value="1"/>
</dbReference>
<dbReference type="InterPro" id="IPR014284">
    <property type="entry name" value="RNA_pol_sigma-70_dom"/>
</dbReference>
<dbReference type="Proteomes" id="UP000253094">
    <property type="component" value="Unassembled WGS sequence"/>
</dbReference>
<evidence type="ECO:0000313" key="8">
    <source>
        <dbReference type="EMBL" id="RCG25345.1"/>
    </source>
</evidence>
<dbReference type="InterPro" id="IPR013324">
    <property type="entry name" value="RNA_pol_sigma_r3/r4-like"/>
</dbReference>
<evidence type="ECO:0000313" key="9">
    <source>
        <dbReference type="Proteomes" id="UP000253094"/>
    </source>
</evidence>
<comment type="similarity">
    <text evidence="1">Belongs to the sigma-70 factor family. ECF subfamily.</text>
</comment>
<dbReference type="PANTHER" id="PTHR43133">
    <property type="entry name" value="RNA POLYMERASE ECF-TYPE SIGMA FACTO"/>
    <property type="match status" value="1"/>
</dbReference>
<evidence type="ECO:0000256" key="1">
    <source>
        <dbReference type="ARBA" id="ARBA00010641"/>
    </source>
</evidence>
<keyword evidence="4" id="KW-0238">DNA-binding</keyword>
<dbReference type="SUPFAM" id="SSF88659">
    <property type="entry name" value="Sigma3 and sigma4 domains of RNA polymerase sigma factors"/>
    <property type="match status" value="1"/>
</dbReference>
<dbReference type="GO" id="GO:0006352">
    <property type="term" value="P:DNA-templated transcription initiation"/>
    <property type="evidence" value="ECO:0007669"/>
    <property type="project" value="InterPro"/>
</dbReference>
<reference evidence="8 9" key="1">
    <citation type="submission" date="2018-06" db="EMBL/GenBank/DDBJ databases">
        <title>Sphaerisporangium craniellae sp. nov., isolated from a marine sponge in the South China Sea.</title>
        <authorList>
            <person name="Li L."/>
        </authorList>
    </citation>
    <scope>NUCLEOTIDE SEQUENCE [LARGE SCALE GENOMIC DNA]</scope>
    <source>
        <strain evidence="8 9">CCTCC AA 208026</strain>
    </source>
</reference>
<dbReference type="RefSeq" id="WP_114032472.1">
    <property type="nucleotide sequence ID" value="NZ_QOIL01000022.1"/>
</dbReference>
<evidence type="ECO:0000256" key="3">
    <source>
        <dbReference type="ARBA" id="ARBA00023082"/>
    </source>
</evidence>
<keyword evidence="9" id="KW-1185">Reference proteome</keyword>
<evidence type="ECO:0000256" key="5">
    <source>
        <dbReference type="ARBA" id="ARBA00023163"/>
    </source>
</evidence>
<dbReference type="SUPFAM" id="SSF88946">
    <property type="entry name" value="Sigma2 domain of RNA polymerase sigma factors"/>
    <property type="match status" value="1"/>
</dbReference>
<dbReference type="EMBL" id="QOIL01000022">
    <property type="protein sequence ID" value="RCG25345.1"/>
    <property type="molecule type" value="Genomic_DNA"/>
</dbReference>
<feature type="domain" description="RNA polymerase sigma-70 region 2" evidence="6">
    <location>
        <begin position="18"/>
        <end position="85"/>
    </location>
</feature>
<evidence type="ECO:0000256" key="2">
    <source>
        <dbReference type="ARBA" id="ARBA00023015"/>
    </source>
</evidence>
<sequence length="175" mass="19506">MNLPAGVEPDPGAALLVLYDTALPQVYGYLLSRCGQRALAEDLTAEVFLAAVEAVRRRPPPDVSTAWLVGVARHKLVDHWRRAEREQRGLRVVQGLPAEPDDPWDERLDAMIAQQVLAELGPHHRGALVLRYLDGLPVPEVARLLGRTVHATEALLVRARKAFRETYERSEGRDV</sequence>
<dbReference type="Pfam" id="PF08281">
    <property type="entry name" value="Sigma70_r4_2"/>
    <property type="match status" value="1"/>
</dbReference>
<evidence type="ECO:0000259" key="6">
    <source>
        <dbReference type="Pfam" id="PF04542"/>
    </source>
</evidence>
<keyword evidence="2" id="KW-0805">Transcription regulation</keyword>
<dbReference type="InterPro" id="IPR013325">
    <property type="entry name" value="RNA_pol_sigma_r2"/>
</dbReference>
<evidence type="ECO:0000259" key="7">
    <source>
        <dbReference type="Pfam" id="PF08281"/>
    </source>
</evidence>
<dbReference type="GO" id="GO:0003677">
    <property type="term" value="F:DNA binding"/>
    <property type="evidence" value="ECO:0007669"/>
    <property type="project" value="UniProtKB-KW"/>
</dbReference>
<dbReference type="GO" id="GO:0016987">
    <property type="term" value="F:sigma factor activity"/>
    <property type="evidence" value="ECO:0007669"/>
    <property type="project" value="UniProtKB-KW"/>
</dbReference>
<keyword evidence="5" id="KW-0804">Transcription</keyword>
<dbReference type="InterPro" id="IPR039425">
    <property type="entry name" value="RNA_pol_sigma-70-like"/>
</dbReference>
<dbReference type="InterPro" id="IPR013249">
    <property type="entry name" value="RNA_pol_sigma70_r4_t2"/>
</dbReference>
<dbReference type="Gene3D" id="1.10.1740.10">
    <property type="match status" value="1"/>
</dbReference>
<feature type="domain" description="RNA polymerase sigma factor 70 region 4 type 2" evidence="7">
    <location>
        <begin position="113"/>
        <end position="162"/>
    </location>
</feature>
<dbReference type="PANTHER" id="PTHR43133:SF8">
    <property type="entry name" value="RNA POLYMERASE SIGMA FACTOR HI_1459-RELATED"/>
    <property type="match status" value="1"/>
</dbReference>
<comment type="caution">
    <text evidence="8">The sequence shown here is derived from an EMBL/GenBank/DDBJ whole genome shotgun (WGS) entry which is preliminary data.</text>
</comment>
<dbReference type="NCBIfam" id="TIGR02937">
    <property type="entry name" value="sigma70-ECF"/>
    <property type="match status" value="1"/>
</dbReference>
<dbReference type="InterPro" id="IPR007627">
    <property type="entry name" value="RNA_pol_sigma70_r2"/>
</dbReference>